<reference evidence="16 17" key="1">
    <citation type="submission" date="2023-03" db="EMBL/GenBank/DDBJ databases">
        <title>High-quality genome of Scylla paramamosain provides insights in environmental adaptation.</title>
        <authorList>
            <person name="Zhang L."/>
        </authorList>
    </citation>
    <scope>NUCLEOTIDE SEQUENCE [LARGE SCALE GENOMIC DNA]</scope>
    <source>
        <strain evidence="16">LZ_2023a</strain>
        <tissue evidence="16">Muscle</tissue>
    </source>
</reference>
<evidence type="ECO:0000256" key="9">
    <source>
        <dbReference type="ARBA" id="ARBA00023098"/>
    </source>
</evidence>
<dbReference type="InterPro" id="IPR002347">
    <property type="entry name" value="SDR_fam"/>
</dbReference>
<dbReference type="Gene3D" id="3.40.50.720">
    <property type="entry name" value="NAD(P)-binding Rossmann-like Domain"/>
    <property type="match status" value="1"/>
</dbReference>
<dbReference type="Proteomes" id="UP001487740">
    <property type="component" value="Unassembled WGS sequence"/>
</dbReference>
<protein>
    <recommendedName>
        <fullName evidence="10">3-dehydrosphinganine reductase</fullName>
        <ecNumber evidence="10">1.1.1.102</ecNumber>
    </recommendedName>
</protein>
<dbReference type="GO" id="GO:0047560">
    <property type="term" value="F:3-dehydrosphinganine reductase activity"/>
    <property type="evidence" value="ECO:0007669"/>
    <property type="project" value="UniProtKB-EC"/>
</dbReference>
<feature type="region of interest" description="Disordered" evidence="14">
    <location>
        <begin position="355"/>
        <end position="416"/>
    </location>
</feature>
<organism evidence="16 17">
    <name type="scientific">Scylla paramamosain</name>
    <name type="common">Mud crab</name>
    <dbReference type="NCBI Taxonomy" id="85552"/>
    <lineage>
        <taxon>Eukaryota</taxon>
        <taxon>Metazoa</taxon>
        <taxon>Ecdysozoa</taxon>
        <taxon>Arthropoda</taxon>
        <taxon>Crustacea</taxon>
        <taxon>Multicrustacea</taxon>
        <taxon>Malacostraca</taxon>
        <taxon>Eumalacostraca</taxon>
        <taxon>Eucarida</taxon>
        <taxon>Decapoda</taxon>
        <taxon>Pleocyemata</taxon>
        <taxon>Brachyura</taxon>
        <taxon>Eubrachyura</taxon>
        <taxon>Portunoidea</taxon>
        <taxon>Portunidae</taxon>
        <taxon>Portuninae</taxon>
        <taxon>Scylla</taxon>
    </lineage>
</organism>
<dbReference type="AlphaFoldDB" id="A0AAW0T9L2"/>
<evidence type="ECO:0000256" key="14">
    <source>
        <dbReference type="SAM" id="MobiDB-lite"/>
    </source>
</evidence>
<dbReference type="GO" id="GO:0030148">
    <property type="term" value="P:sphingolipid biosynthetic process"/>
    <property type="evidence" value="ECO:0007669"/>
    <property type="project" value="InterPro"/>
</dbReference>
<keyword evidence="15" id="KW-0812">Transmembrane</keyword>
<dbReference type="EMBL" id="JARAKH010000036">
    <property type="protein sequence ID" value="KAK8383625.1"/>
    <property type="molecule type" value="Genomic_DNA"/>
</dbReference>
<dbReference type="InterPro" id="IPR036291">
    <property type="entry name" value="NAD(P)-bd_dom_sf"/>
</dbReference>
<evidence type="ECO:0000256" key="2">
    <source>
        <dbReference type="ARBA" id="ARBA00004760"/>
    </source>
</evidence>
<keyword evidence="15" id="KW-0472">Membrane</keyword>
<comment type="pathway">
    <text evidence="3">Sphingolipid metabolism.</text>
</comment>
<keyword evidence="6" id="KW-0521">NADP</keyword>
<comment type="similarity">
    <text evidence="4">Belongs to the short-chain dehydrogenases/reductases (SDR) family.</text>
</comment>
<keyword evidence="13" id="KW-0175">Coiled coil</keyword>
<dbReference type="CDD" id="cd08939">
    <property type="entry name" value="KDSR-like_SDR_c"/>
    <property type="match status" value="1"/>
</dbReference>
<keyword evidence="8" id="KW-0560">Oxidoreductase</keyword>
<evidence type="ECO:0000256" key="8">
    <source>
        <dbReference type="ARBA" id="ARBA00023002"/>
    </source>
</evidence>
<evidence type="ECO:0000256" key="10">
    <source>
        <dbReference type="ARBA" id="ARBA00026112"/>
    </source>
</evidence>
<comment type="function">
    <text evidence="11">Catalyzes the reduction of 3'-oxosphinganine (3-ketodihydrosphingosine/KDS) to sphinganine (dihydrosphingosine/DHS), the second step of de novo sphingolipid biosynthesis.</text>
</comment>
<keyword evidence="7" id="KW-0746">Sphingolipid metabolism</keyword>
<evidence type="ECO:0000256" key="15">
    <source>
        <dbReference type="SAM" id="Phobius"/>
    </source>
</evidence>
<evidence type="ECO:0000256" key="1">
    <source>
        <dbReference type="ARBA" id="ARBA00004240"/>
    </source>
</evidence>
<evidence type="ECO:0000256" key="4">
    <source>
        <dbReference type="ARBA" id="ARBA00006484"/>
    </source>
</evidence>
<evidence type="ECO:0000256" key="5">
    <source>
        <dbReference type="ARBA" id="ARBA00022824"/>
    </source>
</evidence>
<dbReference type="Pfam" id="PF00106">
    <property type="entry name" value="adh_short"/>
    <property type="match status" value="1"/>
</dbReference>
<keyword evidence="17" id="KW-1185">Reference proteome</keyword>
<name>A0AAW0T9L2_SCYPA</name>
<feature type="transmembrane region" description="Helical" evidence="15">
    <location>
        <begin position="298"/>
        <end position="317"/>
    </location>
</feature>
<dbReference type="SUPFAM" id="SSF51735">
    <property type="entry name" value="NAD(P)-binding Rossmann-fold domains"/>
    <property type="match status" value="1"/>
</dbReference>
<evidence type="ECO:0000256" key="13">
    <source>
        <dbReference type="SAM" id="Coils"/>
    </source>
</evidence>
<comment type="subcellular location">
    <subcellularLocation>
        <location evidence="1">Endoplasmic reticulum</location>
    </subcellularLocation>
</comment>
<dbReference type="EC" id="1.1.1.102" evidence="10"/>
<comment type="caution">
    <text evidence="16">The sequence shown here is derived from an EMBL/GenBank/DDBJ whole genome shotgun (WGS) entry which is preliminary data.</text>
</comment>
<feature type="compositionally biased region" description="Basic residues" evidence="14">
    <location>
        <begin position="355"/>
        <end position="366"/>
    </location>
</feature>
<dbReference type="FunFam" id="3.40.50.720:FF:000165">
    <property type="entry name" value="3-ketodihydrosphingosine reductase"/>
    <property type="match status" value="1"/>
</dbReference>
<accession>A0AAW0T9L2</accession>
<dbReference type="PRINTS" id="PR00081">
    <property type="entry name" value="GDHRDH"/>
</dbReference>
<evidence type="ECO:0000256" key="7">
    <source>
        <dbReference type="ARBA" id="ARBA00022919"/>
    </source>
</evidence>
<keyword evidence="5" id="KW-0256">Endoplasmic reticulum</keyword>
<dbReference type="PANTHER" id="PTHR43550">
    <property type="entry name" value="3-KETODIHYDROSPHINGOSINE REDUCTASE"/>
    <property type="match status" value="1"/>
</dbReference>
<gene>
    <name evidence="16" type="ORF">O3P69_015829</name>
</gene>
<evidence type="ECO:0000256" key="3">
    <source>
        <dbReference type="ARBA" id="ARBA00004991"/>
    </source>
</evidence>
<comment type="catalytic activity">
    <reaction evidence="12">
        <text>sphinganine + NADP(+) = 3-oxosphinganine + NADPH + H(+)</text>
        <dbReference type="Rhea" id="RHEA:22640"/>
        <dbReference type="ChEBI" id="CHEBI:15378"/>
        <dbReference type="ChEBI" id="CHEBI:57783"/>
        <dbReference type="ChEBI" id="CHEBI:57817"/>
        <dbReference type="ChEBI" id="CHEBI:58299"/>
        <dbReference type="ChEBI" id="CHEBI:58349"/>
        <dbReference type="EC" id="1.1.1.102"/>
    </reaction>
    <physiologicalReaction direction="right-to-left" evidence="12">
        <dbReference type="Rhea" id="RHEA:22642"/>
    </physiologicalReaction>
</comment>
<sequence>MFGVILSSLVCGLVPYLVIRALWCHFYPKRHHLQGKHVLVTGGSSGIGLSVARQVALLGAKVTLVARNVERLQKAKEEVESACTKLEGDSSSRVQIFSVDLAGRRENIDTAIKEAEASQGPVYMLVNCAGFSRAQVFEDIPQSLVKELIDVNLMGSFTVTQEVVRGMKQRGEGGVVVFTSSQGGLVGLYGFTAYSAAKGAVVKLAEALHMELKPHGITVTVCYPPDTQTPGFEEENKTKPVETRLISEAAGLFTSDQVAKKLVDDALQGNFISTVGFEGFMLTTLCAGMGPVTDSLSLLSQMFLTGLFRLISAFYLWSFSNIVRREHEKKITAGSRTKVFPGVFLDSGMQTRVAGGRRKEKWRRKKKEETEEKPRRPLRAPRDARIPTRSDKLPHPHVPGAAASRPPNPNPFRGSVKCEGVVRGVMRATIAPLRPGMDPPKPFL</sequence>
<dbReference type="GO" id="GO:0005789">
    <property type="term" value="C:endoplasmic reticulum membrane"/>
    <property type="evidence" value="ECO:0007669"/>
    <property type="project" value="TreeGrafter"/>
</dbReference>
<evidence type="ECO:0000256" key="12">
    <source>
        <dbReference type="ARBA" id="ARBA00048930"/>
    </source>
</evidence>
<evidence type="ECO:0000313" key="16">
    <source>
        <dbReference type="EMBL" id="KAK8383625.1"/>
    </source>
</evidence>
<evidence type="ECO:0000256" key="11">
    <source>
        <dbReference type="ARBA" id="ARBA00044737"/>
    </source>
</evidence>
<keyword evidence="9" id="KW-0443">Lipid metabolism</keyword>
<feature type="coiled-coil region" evidence="13">
    <location>
        <begin position="62"/>
        <end position="89"/>
    </location>
</feature>
<proteinExistence type="inferred from homology"/>
<evidence type="ECO:0000256" key="6">
    <source>
        <dbReference type="ARBA" id="ARBA00022857"/>
    </source>
</evidence>
<feature type="compositionally biased region" description="Basic and acidic residues" evidence="14">
    <location>
        <begin position="367"/>
        <end position="394"/>
    </location>
</feature>
<dbReference type="PANTHER" id="PTHR43550:SF3">
    <property type="entry name" value="3-KETODIHYDROSPHINGOSINE REDUCTASE"/>
    <property type="match status" value="1"/>
</dbReference>
<keyword evidence="15" id="KW-1133">Transmembrane helix</keyword>
<dbReference type="GO" id="GO:0006666">
    <property type="term" value="P:3-keto-sphinganine metabolic process"/>
    <property type="evidence" value="ECO:0007669"/>
    <property type="project" value="InterPro"/>
</dbReference>
<dbReference type="InterPro" id="IPR045022">
    <property type="entry name" value="KDSR-like"/>
</dbReference>
<evidence type="ECO:0000313" key="17">
    <source>
        <dbReference type="Proteomes" id="UP001487740"/>
    </source>
</evidence>
<comment type="pathway">
    <text evidence="2">Lipid metabolism; sphingolipid metabolism.</text>
</comment>